<evidence type="ECO:0000313" key="1">
    <source>
        <dbReference type="EMBL" id="PBK70193.1"/>
    </source>
</evidence>
<reference evidence="2" key="1">
    <citation type="journal article" date="2017" name="Nat. Ecol. Evol.">
        <title>Genome expansion and lineage-specific genetic innovations in the forest pathogenic fungi Armillaria.</title>
        <authorList>
            <person name="Sipos G."/>
            <person name="Prasanna A.N."/>
            <person name="Walter M.C."/>
            <person name="O'Connor E."/>
            <person name="Balint B."/>
            <person name="Krizsan K."/>
            <person name="Kiss B."/>
            <person name="Hess J."/>
            <person name="Varga T."/>
            <person name="Slot J."/>
            <person name="Riley R."/>
            <person name="Boka B."/>
            <person name="Rigling D."/>
            <person name="Barry K."/>
            <person name="Lee J."/>
            <person name="Mihaltcheva S."/>
            <person name="LaButti K."/>
            <person name="Lipzen A."/>
            <person name="Waldron R."/>
            <person name="Moloney N.M."/>
            <person name="Sperisen C."/>
            <person name="Kredics L."/>
            <person name="Vagvoelgyi C."/>
            <person name="Patrignani A."/>
            <person name="Fitzpatrick D."/>
            <person name="Nagy I."/>
            <person name="Doyle S."/>
            <person name="Anderson J.B."/>
            <person name="Grigoriev I.V."/>
            <person name="Gueldener U."/>
            <person name="Muensterkoetter M."/>
            <person name="Nagy L.G."/>
        </authorList>
    </citation>
    <scope>NUCLEOTIDE SEQUENCE [LARGE SCALE GENOMIC DNA]</scope>
    <source>
        <strain evidence="2">28-4</strain>
    </source>
</reference>
<keyword evidence="2" id="KW-1185">Reference proteome</keyword>
<accession>A0A2H3C230</accession>
<dbReference type="EMBL" id="KZ293427">
    <property type="protein sequence ID" value="PBK70193.1"/>
    <property type="molecule type" value="Genomic_DNA"/>
</dbReference>
<evidence type="ECO:0000313" key="2">
    <source>
        <dbReference type="Proteomes" id="UP000218334"/>
    </source>
</evidence>
<sequence length="189" mass="20835">MRLTWITDQSNTSARLCTAIRLGEAGHYWNACLQGELDPGGSVEGTVWCWYRDKNTHYTRITQDEEKNCSLPGNPQESAGISGNTRECTAIRGSSLGILDIYHLNDSSSTNGHILLNPIDAFNVAWHFSHETSYLCLATKDDTQTIGQAAAFEGRNTCLVEDPGIESPMEGRACCHTVILQHAQRSSFL</sequence>
<dbReference type="AlphaFoldDB" id="A0A2H3C230"/>
<organism evidence="1 2">
    <name type="scientific">Armillaria solidipes</name>
    <dbReference type="NCBI Taxonomy" id="1076256"/>
    <lineage>
        <taxon>Eukaryota</taxon>
        <taxon>Fungi</taxon>
        <taxon>Dikarya</taxon>
        <taxon>Basidiomycota</taxon>
        <taxon>Agaricomycotina</taxon>
        <taxon>Agaricomycetes</taxon>
        <taxon>Agaricomycetidae</taxon>
        <taxon>Agaricales</taxon>
        <taxon>Marasmiineae</taxon>
        <taxon>Physalacriaceae</taxon>
        <taxon>Armillaria</taxon>
    </lineage>
</organism>
<dbReference type="Proteomes" id="UP000218334">
    <property type="component" value="Unassembled WGS sequence"/>
</dbReference>
<gene>
    <name evidence="1" type="ORF">ARMSODRAFT_974673</name>
</gene>
<name>A0A2H3C230_9AGAR</name>
<proteinExistence type="predicted"/>
<protein>
    <submittedName>
        <fullName evidence="1">Uncharacterized protein</fullName>
    </submittedName>
</protein>